<accession>A0AAJ0HAE6</accession>
<feature type="compositionally biased region" description="Basic and acidic residues" evidence="1">
    <location>
        <begin position="398"/>
        <end position="409"/>
    </location>
</feature>
<proteinExistence type="predicted"/>
<protein>
    <submittedName>
        <fullName evidence="2">Uncharacterized protein</fullName>
    </submittedName>
</protein>
<feature type="region of interest" description="Disordered" evidence="1">
    <location>
        <begin position="466"/>
        <end position="493"/>
    </location>
</feature>
<dbReference type="AlphaFoldDB" id="A0AAJ0HAE6"/>
<feature type="compositionally biased region" description="Basic and acidic residues" evidence="1">
    <location>
        <begin position="466"/>
        <end position="475"/>
    </location>
</feature>
<reference evidence="2" key="2">
    <citation type="submission" date="2023-06" db="EMBL/GenBank/DDBJ databases">
        <authorList>
            <consortium name="Lawrence Berkeley National Laboratory"/>
            <person name="Haridas S."/>
            <person name="Hensen N."/>
            <person name="Bonometti L."/>
            <person name="Westerberg I."/>
            <person name="Brannstrom I.O."/>
            <person name="Guillou S."/>
            <person name="Cros-Aarteil S."/>
            <person name="Calhoun S."/>
            <person name="Kuo A."/>
            <person name="Mondo S."/>
            <person name="Pangilinan J."/>
            <person name="Riley R."/>
            <person name="Labutti K."/>
            <person name="Andreopoulos B."/>
            <person name="Lipzen A."/>
            <person name="Chen C."/>
            <person name="Yanf M."/>
            <person name="Daum C."/>
            <person name="Ng V."/>
            <person name="Clum A."/>
            <person name="Steindorff A."/>
            <person name="Ohm R."/>
            <person name="Martin F."/>
            <person name="Silar P."/>
            <person name="Natvig D."/>
            <person name="Lalanne C."/>
            <person name="Gautier V."/>
            <person name="Ament-Velasquez S.L."/>
            <person name="Kruys A."/>
            <person name="Hutchinson M.I."/>
            <person name="Powell A.J."/>
            <person name="Barry K."/>
            <person name="Miller A.N."/>
            <person name="Grigoriev I.V."/>
            <person name="Debuchy R."/>
            <person name="Gladieux P."/>
            <person name="Thoren M.H."/>
            <person name="Johannesson H."/>
        </authorList>
    </citation>
    <scope>NUCLEOTIDE SEQUENCE</scope>
    <source>
        <strain evidence="2">CBS 955.72</strain>
    </source>
</reference>
<dbReference type="Proteomes" id="UP001275084">
    <property type="component" value="Unassembled WGS sequence"/>
</dbReference>
<name>A0AAJ0HAE6_9PEZI</name>
<evidence type="ECO:0000313" key="3">
    <source>
        <dbReference type="Proteomes" id="UP001275084"/>
    </source>
</evidence>
<dbReference type="EMBL" id="JAUIQD010000006">
    <property type="protein sequence ID" value="KAK3345984.1"/>
    <property type="molecule type" value="Genomic_DNA"/>
</dbReference>
<evidence type="ECO:0000313" key="2">
    <source>
        <dbReference type="EMBL" id="KAK3345984.1"/>
    </source>
</evidence>
<feature type="region of interest" description="Disordered" evidence="1">
    <location>
        <begin position="373"/>
        <end position="419"/>
    </location>
</feature>
<reference evidence="2" key="1">
    <citation type="journal article" date="2023" name="Mol. Phylogenet. Evol.">
        <title>Genome-scale phylogeny and comparative genomics of the fungal order Sordariales.</title>
        <authorList>
            <person name="Hensen N."/>
            <person name="Bonometti L."/>
            <person name="Westerberg I."/>
            <person name="Brannstrom I.O."/>
            <person name="Guillou S."/>
            <person name="Cros-Aarteil S."/>
            <person name="Calhoun S."/>
            <person name="Haridas S."/>
            <person name="Kuo A."/>
            <person name="Mondo S."/>
            <person name="Pangilinan J."/>
            <person name="Riley R."/>
            <person name="LaButti K."/>
            <person name="Andreopoulos B."/>
            <person name="Lipzen A."/>
            <person name="Chen C."/>
            <person name="Yan M."/>
            <person name="Daum C."/>
            <person name="Ng V."/>
            <person name="Clum A."/>
            <person name="Steindorff A."/>
            <person name="Ohm R.A."/>
            <person name="Martin F."/>
            <person name="Silar P."/>
            <person name="Natvig D.O."/>
            <person name="Lalanne C."/>
            <person name="Gautier V."/>
            <person name="Ament-Velasquez S.L."/>
            <person name="Kruys A."/>
            <person name="Hutchinson M.I."/>
            <person name="Powell A.J."/>
            <person name="Barry K."/>
            <person name="Miller A.N."/>
            <person name="Grigoriev I.V."/>
            <person name="Debuchy R."/>
            <person name="Gladieux P."/>
            <person name="Hiltunen Thoren M."/>
            <person name="Johannesson H."/>
        </authorList>
    </citation>
    <scope>NUCLEOTIDE SEQUENCE</scope>
    <source>
        <strain evidence="2">CBS 955.72</strain>
    </source>
</reference>
<gene>
    <name evidence="2" type="ORF">B0T25DRAFT_266702</name>
</gene>
<organism evidence="2 3">
    <name type="scientific">Lasiosphaeria hispida</name>
    <dbReference type="NCBI Taxonomy" id="260671"/>
    <lineage>
        <taxon>Eukaryota</taxon>
        <taxon>Fungi</taxon>
        <taxon>Dikarya</taxon>
        <taxon>Ascomycota</taxon>
        <taxon>Pezizomycotina</taxon>
        <taxon>Sordariomycetes</taxon>
        <taxon>Sordariomycetidae</taxon>
        <taxon>Sordariales</taxon>
        <taxon>Lasiosphaeriaceae</taxon>
        <taxon>Lasiosphaeria</taxon>
    </lineage>
</organism>
<evidence type="ECO:0000256" key="1">
    <source>
        <dbReference type="SAM" id="MobiDB-lite"/>
    </source>
</evidence>
<keyword evidence="3" id="KW-1185">Reference proteome</keyword>
<comment type="caution">
    <text evidence="2">The sequence shown here is derived from an EMBL/GenBank/DDBJ whole genome shotgun (WGS) entry which is preliminary data.</text>
</comment>
<sequence length="493" mass="55167">MCLALGVFSCVQSTAPDIFRIEVKKACLDWAAWPDLYQTLLKEGRIWDFRDLFRACIACFGADIASILFFGKSIQKTYRHKLIDEWTDNEDESTLLAQLDMSVCAAVSVCPSKTTQVTSKLDQNASQSLVQYISARYSSAMGTRPVMRWMLLKAFDTSFSGTDPFSYLEYCPGLVLARGSLRLPIYVPFEFEMPGWFPPDAPKDARAAVEVTLKQATKLQDYNTQASCLELLIMQTRNDPSDLFAQLCDLRKRVMGDNTRYLRTLLSSYLYVCGDRDAEMRLLSELKKIENWTESNALRDAELHLAKQQTERVLTAKRDSNRGHHTLAPLQRTSMIYYPWLSQNSLDFVEKLTKSSAPLPPPWILHLDGRSVAGTKRSRSRPKNSPPQMSGAVPTRTRTVEGHESDHGVHHWYHTSSDDGGDDDDDGIIGDLALVPGTKNLTLGTGRRIARKGTILPDGSGVEIEREFPVKREPGVGRPVEVESGSSDSDKAA</sequence>